<feature type="transmembrane region" description="Helical" evidence="1">
    <location>
        <begin position="6"/>
        <end position="25"/>
    </location>
</feature>
<organism evidence="2 3">
    <name type="scientific">Streptomyces chengmaiensis</name>
    <dbReference type="NCBI Taxonomy" id="3040919"/>
    <lineage>
        <taxon>Bacteria</taxon>
        <taxon>Bacillati</taxon>
        <taxon>Actinomycetota</taxon>
        <taxon>Actinomycetes</taxon>
        <taxon>Kitasatosporales</taxon>
        <taxon>Streptomycetaceae</taxon>
        <taxon>Streptomyces</taxon>
    </lineage>
</organism>
<keyword evidence="1" id="KW-0812">Transmembrane</keyword>
<feature type="transmembrane region" description="Helical" evidence="1">
    <location>
        <begin position="37"/>
        <end position="58"/>
    </location>
</feature>
<sequence length="132" mass="14219">MFLSLPTLAWVAIAVAVTPAHIALMRWSMPTPKAKQSVSFVPLPVAVSALAFAAAKGYMVAEILYLYSAVLVMFVVMIAPVRKWVGADIAKQEDNPDIKVKAHAPSLWWIFGSGFVMLITVMAVWSAGSASL</sequence>
<gene>
    <name evidence="2" type="ORF">QCN29_09495</name>
</gene>
<name>A0ABT6HL40_9ACTN</name>
<proteinExistence type="predicted"/>
<dbReference type="EMBL" id="JARWBG010000008">
    <property type="protein sequence ID" value="MDH2389020.1"/>
    <property type="molecule type" value="Genomic_DNA"/>
</dbReference>
<feature type="transmembrane region" description="Helical" evidence="1">
    <location>
        <begin position="106"/>
        <end position="127"/>
    </location>
</feature>
<dbReference type="Proteomes" id="UP001223144">
    <property type="component" value="Unassembled WGS sequence"/>
</dbReference>
<keyword evidence="3" id="KW-1185">Reference proteome</keyword>
<comment type="caution">
    <text evidence="2">The sequence shown here is derived from an EMBL/GenBank/DDBJ whole genome shotgun (WGS) entry which is preliminary data.</text>
</comment>
<dbReference type="RefSeq" id="WP_240138094.1">
    <property type="nucleotide sequence ID" value="NZ_JARWBG010000008.1"/>
</dbReference>
<keyword evidence="1" id="KW-1133">Transmembrane helix</keyword>
<reference evidence="2 3" key="1">
    <citation type="submission" date="2023-04" db="EMBL/GenBank/DDBJ databases">
        <title>Streptomyces chengmaiensis sp. nov. isolated from the stem of mangrove plant in Hainan.</title>
        <authorList>
            <person name="Huang X."/>
            <person name="Zhou S."/>
            <person name="Chu X."/>
            <person name="Xie Y."/>
            <person name="Lin Y."/>
        </authorList>
    </citation>
    <scope>NUCLEOTIDE SEQUENCE [LARGE SCALE GENOMIC DNA]</scope>
    <source>
        <strain evidence="2 3">HNM0663</strain>
    </source>
</reference>
<protein>
    <submittedName>
        <fullName evidence="2">Uncharacterized protein</fullName>
    </submittedName>
</protein>
<accession>A0ABT6HL40</accession>
<evidence type="ECO:0000256" key="1">
    <source>
        <dbReference type="SAM" id="Phobius"/>
    </source>
</evidence>
<evidence type="ECO:0000313" key="2">
    <source>
        <dbReference type="EMBL" id="MDH2389020.1"/>
    </source>
</evidence>
<feature type="transmembrane region" description="Helical" evidence="1">
    <location>
        <begin position="64"/>
        <end position="85"/>
    </location>
</feature>
<keyword evidence="1" id="KW-0472">Membrane</keyword>
<evidence type="ECO:0000313" key="3">
    <source>
        <dbReference type="Proteomes" id="UP001223144"/>
    </source>
</evidence>